<proteinExistence type="predicted"/>
<dbReference type="Pfam" id="PF12705">
    <property type="entry name" value="PDDEXK_1"/>
    <property type="match status" value="1"/>
</dbReference>
<dbReference type="InterPro" id="IPR027417">
    <property type="entry name" value="P-loop_NTPase"/>
</dbReference>
<organism evidence="2 3">
    <name type="scientific">Bradyrhizobium centrolobii</name>
    <dbReference type="NCBI Taxonomy" id="1505087"/>
    <lineage>
        <taxon>Bacteria</taxon>
        <taxon>Pseudomonadati</taxon>
        <taxon>Pseudomonadota</taxon>
        <taxon>Alphaproteobacteria</taxon>
        <taxon>Hyphomicrobiales</taxon>
        <taxon>Nitrobacteraceae</taxon>
        <taxon>Bradyrhizobium</taxon>
    </lineage>
</organism>
<name>A0A176YZQ9_9BRAD</name>
<sequence>MQVAAISRELDDLAAFSSYALPLIDELDSLPTAAPWREWLDRLGVLAARSLKRPHRVLAVLAELEPMASVGPVGLREVLAVLQNLLLEAAEPPLSQRYGRLFVGPIEAARGLSFDAVFVPGLAEKMFPSKIVEEPILLDAVRERISADLVTNQARLDRERLTLSLAAGAAEQRIFFSYPRIDLDQARSRVPSFYALEAVRSAEGRLPDFGELARRAETAAASRLGWPAPRDPSAAIDDAEHDLAIIDDLMNRPEGGAGGARYLLTANPHLARALRSRYQRWSRGWTVSDGLLSSSTEVRAVMVKHALSARSYSPTTLQSFSRCPYSFFIHAIHGIAPRDIPIAIDDLDPLQRGSLIHDVQFELFARLTSEGLLPVRPGNLERARLLLEEVITEVASRHEDDLAPAIDQVWKNAVAAIRADLREWLRRMSEDTSGFVPRHFELSFGLPHWRAPDRDADRRSVPEAVGLDCGIQLRGSIDLVERHSSGLFRVIDHKTGKCVGANDLVIEGGRSLQPVLYALAAEKLFAGEGEVSEGRLYFCTSAGQFSEQVVALDERARNAAVEVATAIGQAIERPFLPAAPSEGQCESCDYRAVCGPYEELRSARKPQGDLELLQGLRAWK</sequence>
<evidence type="ECO:0000259" key="1">
    <source>
        <dbReference type="Pfam" id="PF12705"/>
    </source>
</evidence>
<dbReference type="Proteomes" id="UP000076959">
    <property type="component" value="Unassembled WGS sequence"/>
</dbReference>
<keyword evidence="3" id="KW-1185">Reference proteome</keyword>
<comment type="caution">
    <text evidence="2">The sequence shown here is derived from an EMBL/GenBank/DDBJ whole genome shotgun (WGS) entry which is preliminary data.</text>
</comment>
<evidence type="ECO:0000313" key="2">
    <source>
        <dbReference type="EMBL" id="OAF12390.1"/>
    </source>
</evidence>
<dbReference type="AlphaFoldDB" id="A0A176YZQ9"/>
<dbReference type="STRING" id="1505087.AYJ54_06040"/>
<dbReference type="InterPro" id="IPR011604">
    <property type="entry name" value="PDDEXK-like_dom_sf"/>
</dbReference>
<dbReference type="EMBL" id="LUUB01000040">
    <property type="protein sequence ID" value="OAF12390.1"/>
    <property type="molecule type" value="Genomic_DNA"/>
</dbReference>
<dbReference type="InterPro" id="IPR038726">
    <property type="entry name" value="PDDEXK_AddAB-type"/>
</dbReference>
<accession>A0A176YZQ9</accession>
<gene>
    <name evidence="2" type="ORF">AYJ54_06040</name>
</gene>
<reference evidence="2 3" key="1">
    <citation type="submission" date="2016-03" db="EMBL/GenBank/DDBJ databases">
        <title>Draft Genome Sequence of the Strain BR 10245 (Bradyrhizobium sp.) isolated from nodules of Centrolobium paraense.</title>
        <authorList>
            <person name="Simoes-Araujo J.L.Sr."/>
            <person name="Barauna A.C."/>
            <person name="Silva K."/>
            <person name="Zilli J.E."/>
        </authorList>
    </citation>
    <scope>NUCLEOTIDE SEQUENCE [LARGE SCALE GENOMIC DNA]</scope>
    <source>
        <strain evidence="2 3">BR 10245</strain>
    </source>
</reference>
<dbReference type="Gene3D" id="3.40.50.300">
    <property type="entry name" value="P-loop containing nucleotide triphosphate hydrolases"/>
    <property type="match status" value="1"/>
</dbReference>
<dbReference type="Gene3D" id="3.90.320.10">
    <property type="match status" value="1"/>
</dbReference>
<dbReference type="SUPFAM" id="SSF52540">
    <property type="entry name" value="P-loop containing nucleoside triphosphate hydrolases"/>
    <property type="match status" value="1"/>
</dbReference>
<protein>
    <recommendedName>
        <fullName evidence="1">PD-(D/E)XK endonuclease-like domain-containing protein</fullName>
    </recommendedName>
</protein>
<feature type="domain" description="PD-(D/E)XK endonuclease-like" evidence="1">
    <location>
        <begin position="312"/>
        <end position="594"/>
    </location>
</feature>
<evidence type="ECO:0000313" key="3">
    <source>
        <dbReference type="Proteomes" id="UP000076959"/>
    </source>
</evidence>